<dbReference type="AlphaFoldDB" id="A0A0K2VL73"/>
<dbReference type="PANTHER" id="PTHR37984">
    <property type="entry name" value="PROTEIN CBG26694"/>
    <property type="match status" value="1"/>
</dbReference>
<evidence type="ECO:0000256" key="4">
    <source>
        <dbReference type="ARBA" id="ARBA00022759"/>
    </source>
</evidence>
<name>A0A0K2VL73_LEPSM</name>
<dbReference type="FunFam" id="3.10.20.370:FF:000001">
    <property type="entry name" value="Retrovirus-related Pol polyprotein from transposon 17.6-like protein"/>
    <property type="match status" value="1"/>
</dbReference>
<dbReference type="InterPro" id="IPR041373">
    <property type="entry name" value="RT_RNaseH"/>
</dbReference>
<feature type="domain" description="Reverse transcriptase RNase H-like" evidence="7">
    <location>
        <begin position="8"/>
        <end position="93"/>
    </location>
</feature>
<dbReference type="PANTHER" id="PTHR37984:SF5">
    <property type="entry name" value="PROTEIN NYNRIN-LIKE"/>
    <property type="match status" value="1"/>
</dbReference>
<dbReference type="CDD" id="cd09274">
    <property type="entry name" value="RNase_HI_RT_Ty3"/>
    <property type="match status" value="1"/>
</dbReference>
<keyword evidence="6" id="KW-0695">RNA-directed DNA polymerase</keyword>
<dbReference type="GO" id="GO:0016787">
    <property type="term" value="F:hydrolase activity"/>
    <property type="evidence" value="ECO:0007669"/>
    <property type="project" value="UniProtKB-KW"/>
</dbReference>
<evidence type="ECO:0000256" key="2">
    <source>
        <dbReference type="ARBA" id="ARBA00022695"/>
    </source>
</evidence>
<dbReference type="EMBL" id="HACA01033708">
    <property type="protein sequence ID" value="CDW51070.1"/>
    <property type="molecule type" value="Transcribed_RNA"/>
</dbReference>
<dbReference type="InterPro" id="IPR050951">
    <property type="entry name" value="Retrovirus_Pol_polyprotein"/>
</dbReference>
<sequence>LTHYEPSLLLVLSTDASPIGLLVVLAQLENGMERPVVFVSRKLSKREANYSQIDKEATGIICGLKNFERYLIGRQFKVKTDHKPLQYIMEELHLTHRGVVKMKSVARSVVGGPASIMILRILYQCVTHVRRVLWPWRHNSLPSCLQM</sequence>
<dbReference type="OrthoDB" id="6380665at2759"/>
<keyword evidence="5" id="KW-0378">Hydrolase</keyword>
<proteinExistence type="predicted"/>
<dbReference type="GO" id="GO:0003964">
    <property type="term" value="F:RNA-directed DNA polymerase activity"/>
    <property type="evidence" value="ECO:0007669"/>
    <property type="project" value="UniProtKB-KW"/>
</dbReference>
<keyword evidence="3" id="KW-0540">Nuclease</keyword>
<evidence type="ECO:0000259" key="7">
    <source>
        <dbReference type="Pfam" id="PF17917"/>
    </source>
</evidence>
<feature type="non-terminal residue" evidence="8">
    <location>
        <position position="1"/>
    </location>
</feature>
<dbReference type="InterPro" id="IPR043502">
    <property type="entry name" value="DNA/RNA_pol_sf"/>
</dbReference>
<dbReference type="Pfam" id="PF17917">
    <property type="entry name" value="RT_RNaseH"/>
    <property type="match status" value="1"/>
</dbReference>
<dbReference type="Gene3D" id="3.10.20.370">
    <property type="match status" value="1"/>
</dbReference>
<evidence type="ECO:0000313" key="8">
    <source>
        <dbReference type="EMBL" id="CDW51070.1"/>
    </source>
</evidence>
<keyword evidence="4" id="KW-0255">Endonuclease</keyword>
<evidence type="ECO:0000256" key="6">
    <source>
        <dbReference type="ARBA" id="ARBA00022918"/>
    </source>
</evidence>
<reference evidence="8" key="1">
    <citation type="submission" date="2014-05" db="EMBL/GenBank/DDBJ databases">
        <authorList>
            <person name="Chronopoulou M."/>
        </authorList>
    </citation>
    <scope>NUCLEOTIDE SEQUENCE</scope>
    <source>
        <tissue evidence="8">Whole organism</tissue>
    </source>
</reference>
<protein>
    <submittedName>
        <fullName evidence="8">Putative LOC101733980 [Xenopus (Silurana) tropicalis]</fullName>
    </submittedName>
</protein>
<keyword evidence="1" id="KW-0808">Transferase</keyword>
<evidence type="ECO:0000256" key="1">
    <source>
        <dbReference type="ARBA" id="ARBA00022679"/>
    </source>
</evidence>
<organism evidence="8">
    <name type="scientific">Lepeophtheirus salmonis</name>
    <name type="common">Salmon louse</name>
    <name type="synonym">Caligus salmonis</name>
    <dbReference type="NCBI Taxonomy" id="72036"/>
    <lineage>
        <taxon>Eukaryota</taxon>
        <taxon>Metazoa</taxon>
        <taxon>Ecdysozoa</taxon>
        <taxon>Arthropoda</taxon>
        <taxon>Crustacea</taxon>
        <taxon>Multicrustacea</taxon>
        <taxon>Hexanauplia</taxon>
        <taxon>Copepoda</taxon>
        <taxon>Siphonostomatoida</taxon>
        <taxon>Caligidae</taxon>
        <taxon>Lepeophtheirus</taxon>
    </lineage>
</organism>
<evidence type="ECO:0000256" key="5">
    <source>
        <dbReference type="ARBA" id="ARBA00022801"/>
    </source>
</evidence>
<dbReference type="SUPFAM" id="SSF56672">
    <property type="entry name" value="DNA/RNA polymerases"/>
    <property type="match status" value="1"/>
</dbReference>
<feature type="non-terminal residue" evidence="8">
    <location>
        <position position="147"/>
    </location>
</feature>
<accession>A0A0K2VL73</accession>
<dbReference type="GO" id="GO:0004519">
    <property type="term" value="F:endonuclease activity"/>
    <property type="evidence" value="ECO:0007669"/>
    <property type="project" value="UniProtKB-KW"/>
</dbReference>
<evidence type="ECO:0000256" key="3">
    <source>
        <dbReference type="ARBA" id="ARBA00022722"/>
    </source>
</evidence>
<keyword evidence="2" id="KW-0548">Nucleotidyltransferase</keyword>